<dbReference type="SUPFAM" id="SSF55383">
    <property type="entry name" value="Copper amine oxidase, domain N"/>
    <property type="match status" value="1"/>
</dbReference>
<evidence type="ECO:0000313" key="2">
    <source>
        <dbReference type="EMBL" id="KTD84936.1"/>
    </source>
</evidence>
<dbReference type="Gene3D" id="3.30.457.10">
    <property type="entry name" value="Copper amine oxidase-like, N-terminal domain"/>
    <property type="match status" value="1"/>
</dbReference>
<evidence type="ECO:0000259" key="1">
    <source>
        <dbReference type="Pfam" id="PF07833"/>
    </source>
</evidence>
<name>A0A0W1AUF7_9BACL</name>
<proteinExistence type="predicted"/>
<dbReference type="AlphaFoldDB" id="A0A0W1AUF7"/>
<organism evidence="2 3">
    <name type="scientific">Paenibacillus etheri</name>
    <dbReference type="NCBI Taxonomy" id="1306852"/>
    <lineage>
        <taxon>Bacteria</taxon>
        <taxon>Bacillati</taxon>
        <taxon>Bacillota</taxon>
        <taxon>Bacilli</taxon>
        <taxon>Bacillales</taxon>
        <taxon>Paenibacillaceae</taxon>
        <taxon>Paenibacillus</taxon>
    </lineage>
</organism>
<comment type="caution">
    <text evidence="2">The sequence shown here is derived from an EMBL/GenBank/DDBJ whole genome shotgun (WGS) entry which is preliminary data.</text>
</comment>
<dbReference type="InterPro" id="IPR012854">
    <property type="entry name" value="Cu_amine_oxidase-like_N"/>
</dbReference>
<dbReference type="Proteomes" id="UP000054709">
    <property type="component" value="Unassembled WGS sequence"/>
</dbReference>
<protein>
    <recommendedName>
        <fullName evidence="1">Copper amine oxidase-like N-terminal domain-containing protein</fullName>
    </recommendedName>
</protein>
<sequence length="888" mass="94534">MKKLWISILVVLVVIPMMFQSSVKAATPISIIIDGVRLSTDQAPVMVKGRTMVPLRAIFEAFNATIKWNQKAQTVTATKADTTIMLKIGSKTATINNKAVNLDVPGLNLKGRTMVPTRFVSEALGHKVGWNPKTQVVTITTSSSNVGNAGPVTNVVAQDVSDFGDGRDLQVSFTRAANESLVDHYRVLIVKSGNILNLSSAQTIASYNYSTILPTATNPSIKLTSASRTVDGDLIKSNQAYVAYVLTVGKGSNTSTLSSGSSTMTLVNKTVVAINNVQVKDISDYGDGRDLSVSFNKLSDESKISSYRIFVVKATNYSNFNLATANNVSSANYTLVSKTGNNITQVLSSGARDVDGALVKTGVSYRVFVMAIDSSNAAANHVLSSVSSAITLSNIGVSNLSVSDVNNYNDGRDLRVSFTHATDETYISQYRIMVVPTSYYSSFSLAEANNVSNSYYTAVSTNGTTTNQVLNSSTRDVRGALIKNGVNYKVYILSIGSGSNTGGNVLSSPSSVITLLNDTSVSTISNLSVSDVNDYGDGRDLRVSFTHPTDETYISQYRIMVVPTSYYSSFSLAEANNVSSSNYTSVSTSGSSTSQVMNSSTRDVLGASIKNGTSYRVYVLTIGSGIYWDSNVLSSASSVITLLNDSSVKAVTNLSVSDVNDYGDGRDLKVSFSHATDETYINQYRIMVVPTSYYSSFSLSDANNVSSANYTSVSTSGNSTSQVLDSSARDVRGNLIKAGTSYKVYVLAVGGSNYSGSNALSGESSVITLSTTKSPVISVTNVTYKEDNGRILISFVKSANESNISEYRVLVVPSKQGFGSADAIEVRSSYYTSVTPNGTNPSIFTATRDVNGDSIVKGVKYKVYVLAVANNSGVQNGGLSNSTEEFEI</sequence>
<dbReference type="EMBL" id="LCZJ02000033">
    <property type="protein sequence ID" value="KTD84936.1"/>
    <property type="molecule type" value="Genomic_DNA"/>
</dbReference>
<reference evidence="2 3" key="1">
    <citation type="journal article" date="2015" name="Int. Biodeterior. Biodegradation">
        <title>Physiological and genetic screening methods for the isolation of methyl tert-butyl ether-degrading bacteria for bioremediation purposes.</title>
        <authorList>
            <person name="Guisado I.M."/>
            <person name="Purswani J."/>
            <person name="Gonzalez Lopez J."/>
            <person name="Pozo C."/>
        </authorList>
    </citation>
    <scope>NUCLEOTIDE SEQUENCE [LARGE SCALE GENOMIC DNA]</scope>
    <source>
        <strain evidence="2 3">SH7</strain>
    </source>
</reference>
<evidence type="ECO:0000313" key="3">
    <source>
        <dbReference type="Proteomes" id="UP000054709"/>
    </source>
</evidence>
<dbReference type="RefSeq" id="WP_060625624.1">
    <property type="nucleotide sequence ID" value="NZ_LCZJ02000033.1"/>
</dbReference>
<gene>
    <name evidence="2" type="ORF">UQ64_25235</name>
</gene>
<dbReference type="InterPro" id="IPR036582">
    <property type="entry name" value="Mao_N_sf"/>
</dbReference>
<accession>A0A0W1AUF7</accession>
<keyword evidence="3" id="KW-1185">Reference proteome</keyword>
<dbReference type="Pfam" id="PF07833">
    <property type="entry name" value="Cu_amine_oxidN1"/>
    <property type="match status" value="1"/>
</dbReference>
<feature type="domain" description="Copper amine oxidase-like N-terminal" evidence="1">
    <location>
        <begin position="33"/>
        <end position="139"/>
    </location>
</feature>